<evidence type="ECO:0000256" key="3">
    <source>
        <dbReference type="RuleBase" id="RU000363"/>
    </source>
</evidence>
<dbReference type="CDD" id="cd05374">
    <property type="entry name" value="17beta-HSD-like_SDR_c"/>
    <property type="match status" value="1"/>
</dbReference>
<evidence type="ECO:0000313" key="4">
    <source>
        <dbReference type="EMBL" id="MDR6245829.1"/>
    </source>
</evidence>
<name>A0ABU1J2U6_9BACL</name>
<dbReference type="InterPro" id="IPR051911">
    <property type="entry name" value="SDR_oxidoreductase"/>
</dbReference>
<dbReference type="EMBL" id="JAVDQH010000018">
    <property type="protein sequence ID" value="MDR6245829.1"/>
    <property type="molecule type" value="Genomic_DNA"/>
</dbReference>
<accession>A0ABU1J2U6</accession>
<dbReference type="Proteomes" id="UP001185028">
    <property type="component" value="Unassembled WGS sequence"/>
</dbReference>
<dbReference type="NCBIfam" id="NF005065">
    <property type="entry name" value="PRK06482.1"/>
    <property type="match status" value="1"/>
</dbReference>
<dbReference type="RefSeq" id="WP_188775997.1">
    <property type="nucleotide sequence ID" value="NZ_BMMB01000005.1"/>
</dbReference>
<dbReference type="Pfam" id="PF00106">
    <property type="entry name" value="adh_short"/>
    <property type="match status" value="1"/>
</dbReference>
<evidence type="ECO:0000256" key="2">
    <source>
        <dbReference type="ARBA" id="ARBA00023002"/>
    </source>
</evidence>
<dbReference type="Gene3D" id="3.40.50.720">
    <property type="entry name" value="NAD(P)-binding Rossmann-like Domain"/>
    <property type="match status" value="1"/>
</dbReference>
<dbReference type="InterPro" id="IPR036291">
    <property type="entry name" value="NAD(P)-bd_dom_sf"/>
</dbReference>
<dbReference type="PANTHER" id="PTHR43976:SF16">
    <property type="entry name" value="SHORT-CHAIN DEHYDROGENASE_REDUCTASE FAMILY PROTEIN"/>
    <property type="match status" value="1"/>
</dbReference>
<dbReference type="InterPro" id="IPR002347">
    <property type="entry name" value="SDR_fam"/>
</dbReference>
<evidence type="ECO:0000313" key="5">
    <source>
        <dbReference type="Proteomes" id="UP001185028"/>
    </source>
</evidence>
<sequence length="291" mass="32233">MTKTWFITGATGGLATPMIEQLLQRGDRVAATIRKPGALDHWKQQYGDQLWIAHMDLTQPEQVKDVVERAFAEMGTIDVVVNNAAYGLYGAVEEAADEQIEHLFQTNVLGSLRVARAALPFLRQQGGGQIVQISSMAGHYSTPGMGLYCASKWAIEAAIEALALEVAPFNIRTMMVEPGGIRTNFITSNAVFGERTELYRDLEAGQFVSLMKGELPGFDNDTFNRMVVGDPQKMAQTIIQQVDEDQMPLRLPLGSDAYDYIRKALTDRLEALEVQKELAFSTNADDVIRQM</sequence>
<comment type="caution">
    <text evidence="4">The sequence shown here is derived from an EMBL/GenBank/DDBJ whole genome shotgun (WGS) entry which is preliminary data.</text>
</comment>
<evidence type="ECO:0000256" key="1">
    <source>
        <dbReference type="ARBA" id="ARBA00006484"/>
    </source>
</evidence>
<dbReference type="PANTHER" id="PTHR43976">
    <property type="entry name" value="SHORT CHAIN DEHYDROGENASE"/>
    <property type="match status" value="1"/>
</dbReference>
<keyword evidence="2" id="KW-0560">Oxidoreductase</keyword>
<comment type="similarity">
    <text evidence="1 3">Belongs to the short-chain dehydrogenases/reductases (SDR) family.</text>
</comment>
<keyword evidence="5" id="KW-1185">Reference proteome</keyword>
<proteinExistence type="inferred from homology"/>
<organism evidence="4 5">
    <name type="scientific">Paenibacillus hunanensis</name>
    <dbReference type="NCBI Taxonomy" id="539262"/>
    <lineage>
        <taxon>Bacteria</taxon>
        <taxon>Bacillati</taxon>
        <taxon>Bacillota</taxon>
        <taxon>Bacilli</taxon>
        <taxon>Bacillales</taxon>
        <taxon>Paenibacillaceae</taxon>
        <taxon>Paenibacillus</taxon>
    </lineage>
</organism>
<dbReference type="PRINTS" id="PR00080">
    <property type="entry name" value="SDRFAMILY"/>
</dbReference>
<reference evidence="4 5" key="1">
    <citation type="submission" date="2023-07" db="EMBL/GenBank/DDBJ databases">
        <title>Genomic Encyclopedia of Type Strains, Phase IV (KMG-IV): sequencing the most valuable type-strain genomes for metagenomic binning, comparative biology and taxonomic classification.</title>
        <authorList>
            <person name="Goeker M."/>
        </authorList>
    </citation>
    <scope>NUCLEOTIDE SEQUENCE [LARGE SCALE GENOMIC DNA]</scope>
    <source>
        <strain evidence="4 5">DSM 22170</strain>
    </source>
</reference>
<protein>
    <submittedName>
        <fullName evidence="4">NAD(P)-dependent dehydrogenase (Short-subunit alcohol dehydrogenase family)</fullName>
    </submittedName>
</protein>
<dbReference type="SUPFAM" id="SSF51735">
    <property type="entry name" value="NAD(P)-binding Rossmann-fold domains"/>
    <property type="match status" value="1"/>
</dbReference>
<gene>
    <name evidence="4" type="ORF">JOC58_003745</name>
</gene>
<dbReference type="PRINTS" id="PR00081">
    <property type="entry name" value="GDHRDH"/>
</dbReference>